<gene>
    <name evidence="1" type="ORF">LSAT_V11C800408620</name>
</gene>
<reference evidence="1 2" key="1">
    <citation type="journal article" date="2017" name="Nat. Commun.">
        <title>Genome assembly with in vitro proximity ligation data and whole-genome triplication in lettuce.</title>
        <authorList>
            <person name="Reyes-Chin-Wo S."/>
            <person name="Wang Z."/>
            <person name="Yang X."/>
            <person name="Kozik A."/>
            <person name="Arikit S."/>
            <person name="Song C."/>
            <person name="Xia L."/>
            <person name="Froenicke L."/>
            <person name="Lavelle D.O."/>
            <person name="Truco M.J."/>
            <person name="Xia R."/>
            <person name="Zhu S."/>
            <person name="Xu C."/>
            <person name="Xu H."/>
            <person name="Xu X."/>
            <person name="Cox K."/>
            <person name="Korf I."/>
            <person name="Meyers B.C."/>
            <person name="Michelmore R.W."/>
        </authorList>
    </citation>
    <scope>NUCLEOTIDE SEQUENCE [LARGE SCALE GENOMIC DNA]</scope>
    <source>
        <strain evidence="2">cv. Salinas</strain>
        <tissue evidence="1">Seedlings</tissue>
    </source>
</reference>
<proteinExistence type="predicted"/>
<keyword evidence="2" id="KW-1185">Reference proteome</keyword>
<evidence type="ECO:0000313" key="1">
    <source>
        <dbReference type="EMBL" id="KAJ0190197.1"/>
    </source>
</evidence>
<organism evidence="1 2">
    <name type="scientific">Lactuca sativa</name>
    <name type="common">Garden lettuce</name>
    <dbReference type="NCBI Taxonomy" id="4236"/>
    <lineage>
        <taxon>Eukaryota</taxon>
        <taxon>Viridiplantae</taxon>
        <taxon>Streptophyta</taxon>
        <taxon>Embryophyta</taxon>
        <taxon>Tracheophyta</taxon>
        <taxon>Spermatophyta</taxon>
        <taxon>Magnoliopsida</taxon>
        <taxon>eudicotyledons</taxon>
        <taxon>Gunneridae</taxon>
        <taxon>Pentapetalae</taxon>
        <taxon>asterids</taxon>
        <taxon>campanulids</taxon>
        <taxon>Asterales</taxon>
        <taxon>Asteraceae</taxon>
        <taxon>Cichorioideae</taxon>
        <taxon>Cichorieae</taxon>
        <taxon>Lactucinae</taxon>
        <taxon>Lactuca</taxon>
    </lineage>
</organism>
<comment type="caution">
    <text evidence="1">The sequence shown here is derived from an EMBL/GenBank/DDBJ whole genome shotgun (WGS) entry which is preliminary data.</text>
</comment>
<sequence length="112" mass="12589">MSDSGVLFMSQLPSIHDSLKKSRIVRKREHKLPCFTLLWGSVSHEALDKLVGELYRLNENQFDSSNFGCKLQHSCGLPCACMLLVYLNSGEYIQQVFVSGMAKINGSTFENN</sequence>
<dbReference type="InterPro" id="IPR052579">
    <property type="entry name" value="Zinc_finger_SWIM"/>
</dbReference>
<name>A0A9R1UND2_LACSA</name>
<dbReference type="Proteomes" id="UP000235145">
    <property type="component" value="Unassembled WGS sequence"/>
</dbReference>
<dbReference type="PANTHER" id="PTHR31569:SF4">
    <property type="entry name" value="SWIM-TYPE DOMAIN-CONTAINING PROTEIN"/>
    <property type="match status" value="1"/>
</dbReference>
<protein>
    <submittedName>
        <fullName evidence="1">Uncharacterized protein</fullName>
    </submittedName>
</protein>
<dbReference type="EMBL" id="NBSK02000008">
    <property type="protein sequence ID" value="KAJ0190197.1"/>
    <property type="molecule type" value="Genomic_DNA"/>
</dbReference>
<evidence type="ECO:0000313" key="2">
    <source>
        <dbReference type="Proteomes" id="UP000235145"/>
    </source>
</evidence>
<dbReference type="AlphaFoldDB" id="A0A9R1UND2"/>
<dbReference type="PANTHER" id="PTHR31569">
    <property type="entry name" value="SWIM-TYPE DOMAIN-CONTAINING PROTEIN"/>
    <property type="match status" value="1"/>
</dbReference>
<accession>A0A9R1UND2</accession>